<keyword evidence="6" id="KW-1185">Reference proteome</keyword>
<dbReference type="Proteomes" id="UP000271031">
    <property type="component" value="Unassembled WGS sequence"/>
</dbReference>
<dbReference type="SMART" id="SM00342">
    <property type="entry name" value="HTH_ARAC"/>
    <property type="match status" value="1"/>
</dbReference>
<dbReference type="InterPro" id="IPR018062">
    <property type="entry name" value="HTH_AraC-typ_CS"/>
</dbReference>
<dbReference type="InterPro" id="IPR020449">
    <property type="entry name" value="Tscrpt_reg_AraC-type_HTH"/>
</dbReference>
<evidence type="ECO:0000256" key="1">
    <source>
        <dbReference type="ARBA" id="ARBA00023015"/>
    </source>
</evidence>
<dbReference type="SUPFAM" id="SSF46689">
    <property type="entry name" value="Homeodomain-like"/>
    <property type="match status" value="2"/>
</dbReference>
<evidence type="ECO:0000313" key="5">
    <source>
        <dbReference type="EMBL" id="RNB89590.1"/>
    </source>
</evidence>
<evidence type="ECO:0000313" key="6">
    <source>
        <dbReference type="Proteomes" id="UP000271031"/>
    </source>
</evidence>
<dbReference type="AlphaFoldDB" id="A0A3M8DNC3"/>
<dbReference type="PANTHER" id="PTHR43280:SF2">
    <property type="entry name" value="HTH-TYPE TRANSCRIPTIONAL REGULATOR EXSA"/>
    <property type="match status" value="1"/>
</dbReference>
<dbReference type="GO" id="GO:0003700">
    <property type="term" value="F:DNA-binding transcription factor activity"/>
    <property type="evidence" value="ECO:0007669"/>
    <property type="project" value="InterPro"/>
</dbReference>
<protein>
    <submittedName>
        <fullName evidence="5">AraC family transcriptional regulator</fullName>
    </submittedName>
</protein>
<accession>A0A3M8DNC3</accession>
<dbReference type="EMBL" id="RHHQ01000008">
    <property type="protein sequence ID" value="RNB89590.1"/>
    <property type="molecule type" value="Genomic_DNA"/>
</dbReference>
<dbReference type="GO" id="GO:0043565">
    <property type="term" value="F:sequence-specific DNA binding"/>
    <property type="evidence" value="ECO:0007669"/>
    <property type="project" value="InterPro"/>
</dbReference>
<gene>
    <name evidence="5" type="ORF">EDM56_10390</name>
</gene>
<proteinExistence type="predicted"/>
<keyword evidence="2" id="KW-0238">DNA-binding</keyword>
<keyword evidence="1" id="KW-0805">Transcription regulation</keyword>
<dbReference type="Pfam" id="PF17853">
    <property type="entry name" value="GGDEF_2"/>
    <property type="match status" value="1"/>
</dbReference>
<evidence type="ECO:0000256" key="3">
    <source>
        <dbReference type="ARBA" id="ARBA00023163"/>
    </source>
</evidence>
<dbReference type="OrthoDB" id="324626at2"/>
<sequence>MNQHPQHAAFSHLLLTGTYVHEYTYDQLQKAYGVTINPSLVMLVSVDRYPDLIMGKDIEWKVELGQTLMKAICKTVSVPFTWLWIEEGVVALLLELLAQTEQLPPGLNALQIAKDMQKATDAERISVSIGIGTHYDDPAMLQHSYREAMQSMVDRFFQGNRLIFSYMKKKQADAAARETMSAYKEMIENERIDLLARVHIGDVEGAIAVLPTLLEKVAQANQYHVSRFQSEVVDLVMMVSRLVLEAGFNAETILTENAHFIQELYRTIRYDKFVQKVCTYVRQLTEQVALTQMLEVSPLIRQAIRFIKEQLNERIMLEEVAQYCCLSKYHLSHLFKREVGLSVVDFINKLRLEKAKYYLETTDWTMQQIASQVGFQDANYFSRMFKKVHQLSPSEYRSRKIVLDSNKFS</sequence>
<dbReference type="Gene3D" id="1.10.10.60">
    <property type="entry name" value="Homeodomain-like"/>
    <property type="match status" value="2"/>
</dbReference>
<dbReference type="PANTHER" id="PTHR43280">
    <property type="entry name" value="ARAC-FAMILY TRANSCRIPTIONAL REGULATOR"/>
    <property type="match status" value="1"/>
</dbReference>
<evidence type="ECO:0000256" key="2">
    <source>
        <dbReference type="ARBA" id="ARBA00023125"/>
    </source>
</evidence>
<dbReference type="InterPro" id="IPR009057">
    <property type="entry name" value="Homeodomain-like_sf"/>
</dbReference>
<dbReference type="InterPro" id="IPR041522">
    <property type="entry name" value="CdaR_GGDEF"/>
</dbReference>
<name>A0A3M8DNC3_9BACL</name>
<dbReference type="PROSITE" id="PS01124">
    <property type="entry name" value="HTH_ARAC_FAMILY_2"/>
    <property type="match status" value="1"/>
</dbReference>
<dbReference type="PRINTS" id="PR00032">
    <property type="entry name" value="HTHARAC"/>
</dbReference>
<keyword evidence="3" id="KW-0804">Transcription</keyword>
<dbReference type="Pfam" id="PF12833">
    <property type="entry name" value="HTH_18"/>
    <property type="match status" value="1"/>
</dbReference>
<feature type="domain" description="HTH araC/xylS-type" evidence="4">
    <location>
        <begin position="301"/>
        <end position="399"/>
    </location>
</feature>
<organism evidence="5 6">
    <name type="scientific">Brevibacillus fluminis</name>
    <dbReference type="NCBI Taxonomy" id="511487"/>
    <lineage>
        <taxon>Bacteria</taxon>
        <taxon>Bacillati</taxon>
        <taxon>Bacillota</taxon>
        <taxon>Bacilli</taxon>
        <taxon>Bacillales</taxon>
        <taxon>Paenibacillaceae</taxon>
        <taxon>Brevibacillus</taxon>
    </lineage>
</organism>
<evidence type="ECO:0000259" key="4">
    <source>
        <dbReference type="PROSITE" id="PS01124"/>
    </source>
</evidence>
<dbReference type="RefSeq" id="WP_122917846.1">
    <property type="nucleotide sequence ID" value="NZ_RHHQ01000008.1"/>
</dbReference>
<dbReference type="PROSITE" id="PS00041">
    <property type="entry name" value="HTH_ARAC_FAMILY_1"/>
    <property type="match status" value="1"/>
</dbReference>
<comment type="caution">
    <text evidence="5">The sequence shown here is derived from an EMBL/GenBank/DDBJ whole genome shotgun (WGS) entry which is preliminary data.</text>
</comment>
<reference evidence="5 6" key="1">
    <citation type="submission" date="2018-10" db="EMBL/GenBank/DDBJ databases">
        <title>Phylogenomics of Brevibacillus.</title>
        <authorList>
            <person name="Dunlap C."/>
        </authorList>
    </citation>
    <scope>NUCLEOTIDE SEQUENCE [LARGE SCALE GENOMIC DNA]</scope>
    <source>
        <strain evidence="5 6">JCM 15716</strain>
    </source>
</reference>
<dbReference type="InterPro" id="IPR018060">
    <property type="entry name" value="HTH_AraC"/>
</dbReference>